<dbReference type="OrthoDB" id="2504565at2759"/>
<reference evidence="2" key="1">
    <citation type="journal article" date="2011" name="Proc. Natl. Acad. Sci. U.S.A.">
        <title>Obligate biotrophy features unraveled by the genomic analysis of rust fungi.</title>
        <authorList>
            <person name="Duplessis S."/>
            <person name="Cuomo C.A."/>
            <person name="Lin Y.-C."/>
            <person name="Aerts A."/>
            <person name="Tisserant E."/>
            <person name="Veneault-Fourrey C."/>
            <person name="Joly D.L."/>
            <person name="Hacquard S."/>
            <person name="Amselem J."/>
            <person name="Cantarel B.L."/>
            <person name="Chiu R."/>
            <person name="Coutinho P.M."/>
            <person name="Feau N."/>
            <person name="Field M."/>
            <person name="Frey P."/>
            <person name="Gelhaye E."/>
            <person name="Goldberg J."/>
            <person name="Grabherr M.G."/>
            <person name="Kodira C.D."/>
            <person name="Kohler A."/>
            <person name="Kuees U."/>
            <person name="Lindquist E.A."/>
            <person name="Lucas S.M."/>
            <person name="Mago R."/>
            <person name="Mauceli E."/>
            <person name="Morin E."/>
            <person name="Murat C."/>
            <person name="Pangilinan J.L."/>
            <person name="Park R."/>
            <person name="Pearson M."/>
            <person name="Quesneville H."/>
            <person name="Rouhier N."/>
            <person name="Sakthikumar S."/>
            <person name="Salamov A.A."/>
            <person name="Schmutz J."/>
            <person name="Selles B."/>
            <person name="Shapiro H."/>
            <person name="Tanguay P."/>
            <person name="Tuskan G.A."/>
            <person name="Henrissat B."/>
            <person name="Van de Peer Y."/>
            <person name="Rouze P."/>
            <person name="Ellis J.G."/>
            <person name="Dodds P.N."/>
            <person name="Schein J.E."/>
            <person name="Zhong S."/>
            <person name="Hamelin R.C."/>
            <person name="Grigoriev I.V."/>
            <person name="Szabo L.J."/>
            <person name="Martin F."/>
        </authorList>
    </citation>
    <scope>NUCLEOTIDE SEQUENCE [LARGE SCALE GENOMIC DNA]</scope>
    <source>
        <strain evidence="2">98AG31 / pathotype 3-4-7</strain>
    </source>
</reference>
<dbReference type="InParanoid" id="F4RP82"/>
<evidence type="ECO:0000313" key="1">
    <source>
        <dbReference type="EMBL" id="EGG05773.1"/>
    </source>
</evidence>
<proteinExistence type="predicted"/>
<dbReference type="HOGENOM" id="CLU_1496548_0_0_1"/>
<dbReference type="EMBL" id="GL883111">
    <property type="protein sequence ID" value="EGG05773.1"/>
    <property type="molecule type" value="Genomic_DNA"/>
</dbReference>
<dbReference type="VEuPathDB" id="FungiDB:MELLADRAFT_63812"/>
<dbReference type="GeneID" id="18930151"/>
<name>F4RP82_MELLP</name>
<dbReference type="STRING" id="747676.F4RP82"/>
<keyword evidence="2" id="KW-1185">Reference proteome</keyword>
<dbReference type="AlphaFoldDB" id="F4RP82"/>
<sequence length="180" mass="19889">MSDETPSRERSGIPLLKSDNFAVLNIVEGNEAAPDPITDAWNDRINLALSEIVTKLDDANTSHVFEHVNDPAAMWMALTSLHALSSPANKAKIFGQFYALSCPTSGDLKTFLSEVRLVDQQLTRIGFKVDSEVLAYFTLFKLPQELDSRWPPFLSIVPQQVDLDVLTVNVWGILSTLATA</sequence>
<organism evidence="2">
    <name type="scientific">Melampsora larici-populina (strain 98AG31 / pathotype 3-4-7)</name>
    <name type="common">Poplar leaf rust fungus</name>
    <dbReference type="NCBI Taxonomy" id="747676"/>
    <lineage>
        <taxon>Eukaryota</taxon>
        <taxon>Fungi</taxon>
        <taxon>Dikarya</taxon>
        <taxon>Basidiomycota</taxon>
        <taxon>Pucciniomycotina</taxon>
        <taxon>Pucciniomycetes</taxon>
        <taxon>Pucciniales</taxon>
        <taxon>Melampsoraceae</taxon>
        <taxon>Melampsora</taxon>
    </lineage>
</organism>
<evidence type="ECO:0000313" key="2">
    <source>
        <dbReference type="Proteomes" id="UP000001072"/>
    </source>
</evidence>
<accession>F4RP82</accession>
<protein>
    <submittedName>
        <fullName evidence="1">Uncharacterized protein</fullName>
    </submittedName>
</protein>
<dbReference type="Pfam" id="PF14223">
    <property type="entry name" value="Retrotran_gag_2"/>
    <property type="match status" value="1"/>
</dbReference>
<dbReference type="RefSeq" id="XP_007410829.1">
    <property type="nucleotide sequence ID" value="XM_007410767.1"/>
</dbReference>
<dbReference type="Proteomes" id="UP000001072">
    <property type="component" value="Unassembled WGS sequence"/>
</dbReference>
<gene>
    <name evidence="1" type="ORF">MELLADRAFT_63812</name>
</gene>
<dbReference type="KEGG" id="mlr:MELLADRAFT_63812"/>